<dbReference type="EMBL" id="AKWF02000118">
    <property type="protein sequence ID" value="EMO60729.1"/>
    <property type="molecule type" value="Genomic_DNA"/>
</dbReference>
<dbReference type="InterPro" id="IPR057955">
    <property type="entry name" value="SF0329-like"/>
</dbReference>
<proteinExistence type="predicted"/>
<evidence type="ECO:0000313" key="2">
    <source>
        <dbReference type="Proteomes" id="UP000012159"/>
    </source>
</evidence>
<comment type="caution">
    <text evidence="1">The sequence shown here is derived from an EMBL/GenBank/DDBJ whole genome shotgun (WGS) entry which is preliminary data.</text>
</comment>
<name>M6W673_LEPBO</name>
<evidence type="ECO:0000313" key="1">
    <source>
        <dbReference type="EMBL" id="EMO60729.1"/>
    </source>
</evidence>
<gene>
    <name evidence="1" type="ORF">LEP1GSC133_4420</name>
</gene>
<dbReference type="STRING" id="1192866.LEP1GSC133_4420"/>
<protein>
    <submittedName>
        <fullName evidence="1">Uncharacterized protein</fullName>
    </submittedName>
</protein>
<sequence length="60" mass="7272">MIEEYIQTDQEELFQKHFEKDLWGLANILKAADRRIGIRRLLLLGKKRKIDLRYSLLKKD</sequence>
<dbReference type="Pfam" id="PF25753">
    <property type="entry name" value="SF0329"/>
    <property type="match status" value="1"/>
</dbReference>
<organism evidence="1 2">
    <name type="scientific">Leptospira borgpetersenii serovar Pomona str. 200901868</name>
    <dbReference type="NCBI Taxonomy" id="1192866"/>
    <lineage>
        <taxon>Bacteria</taxon>
        <taxon>Pseudomonadati</taxon>
        <taxon>Spirochaetota</taxon>
        <taxon>Spirochaetia</taxon>
        <taxon>Leptospirales</taxon>
        <taxon>Leptospiraceae</taxon>
        <taxon>Leptospira</taxon>
    </lineage>
</organism>
<dbReference type="Proteomes" id="UP000012159">
    <property type="component" value="Unassembled WGS sequence"/>
</dbReference>
<reference evidence="1 2" key="1">
    <citation type="submission" date="2013-01" db="EMBL/GenBank/DDBJ databases">
        <authorList>
            <person name="Harkins D.M."/>
            <person name="Durkin A.S."/>
            <person name="Brinkac L.M."/>
            <person name="Haft D.H."/>
            <person name="Selengut J.D."/>
            <person name="Sanka R."/>
            <person name="DePew J."/>
            <person name="Purushe J."/>
            <person name="Picardeau M."/>
            <person name="Werts C."/>
            <person name="Goarant C."/>
            <person name="Vinetz J.M."/>
            <person name="Sutton G.G."/>
            <person name="Nierman W.C."/>
            <person name="Fouts D.E."/>
        </authorList>
    </citation>
    <scope>NUCLEOTIDE SEQUENCE [LARGE SCALE GENOMIC DNA]</scope>
    <source>
        <strain evidence="1 2">200901868</strain>
    </source>
</reference>
<dbReference type="AlphaFoldDB" id="M6W673"/>
<accession>M6W673</accession>